<proteinExistence type="predicted"/>
<dbReference type="STRING" id="589385.SAMN05421504_103925"/>
<evidence type="ECO:0000313" key="5">
    <source>
        <dbReference type="Proteomes" id="UP000199515"/>
    </source>
</evidence>
<dbReference type="InterPro" id="IPR009057">
    <property type="entry name" value="Homeodomain-like_sf"/>
</dbReference>
<dbReference type="InterPro" id="IPR023772">
    <property type="entry name" value="DNA-bd_HTH_TetR-type_CS"/>
</dbReference>
<evidence type="ECO:0000256" key="1">
    <source>
        <dbReference type="ARBA" id="ARBA00023125"/>
    </source>
</evidence>
<dbReference type="PROSITE" id="PS50977">
    <property type="entry name" value="HTH_TETR_2"/>
    <property type="match status" value="1"/>
</dbReference>
<dbReference type="AlphaFoldDB" id="A0A1H3ES35"/>
<accession>A0A1H3ES35</accession>
<dbReference type="InterPro" id="IPR050109">
    <property type="entry name" value="HTH-type_TetR-like_transc_reg"/>
</dbReference>
<dbReference type="PANTHER" id="PTHR30055">
    <property type="entry name" value="HTH-TYPE TRANSCRIPTIONAL REGULATOR RUTR"/>
    <property type="match status" value="1"/>
</dbReference>
<evidence type="ECO:0000313" key="4">
    <source>
        <dbReference type="EMBL" id="SDX80784.1"/>
    </source>
</evidence>
<name>A0A1H3ES35_9PSEU</name>
<dbReference type="InterPro" id="IPR001647">
    <property type="entry name" value="HTH_TetR"/>
</dbReference>
<dbReference type="PROSITE" id="PS01081">
    <property type="entry name" value="HTH_TETR_1"/>
    <property type="match status" value="1"/>
</dbReference>
<dbReference type="EMBL" id="FNON01000003">
    <property type="protein sequence ID" value="SDX80784.1"/>
    <property type="molecule type" value="Genomic_DNA"/>
</dbReference>
<organism evidence="4 5">
    <name type="scientific">Amycolatopsis xylanica</name>
    <dbReference type="NCBI Taxonomy" id="589385"/>
    <lineage>
        <taxon>Bacteria</taxon>
        <taxon>Bacillati</taxon>
        <taxon>Actinomycetota</taxon>
        <taxon>Actinomycetes</taxon>
        <taxon>Pseudonocardiales</taxon>
        <taxon>Pseudonocardiaceae</taxon>
        <taxon>Amycolatopsis</taxon>
    </lineage>
</organism>
<dbReference type="Proteomes" id="UP000199515">
    <property type="component" value="Unassembled WGS sequence"/>
</dbReference>
<gene>
    <name evidence="4" type="ORF">SAMN05421504_103925</name>
</gene>
<dbReference type="PANTHER" id="PTHR30055:SF226">
    <property type="entry name" value="HTH-TYPE TRANSCRIPTIONAL REGULATOR PKSA"/>
    <property type="match status" value="1"/>
</dbReference>
<keyword evidence="5" id="KW-1185">Reference proteome</keyword>
<dbReference type="PRINTS" id="PR00455">
    <property type="entry name" value="HTHTETR"/>
</dbReference>
<dbReference type="GO" id="GO:0000976">
    <property type="term" value="F:transcription cis-regulatory region binding"/>
    <property type="evidence" value="ECO:0007669"/>
    <property type="project" value="TreeGrafter"/>
</dbReference>
<dbReference type="OrthoDB" id="3186364at2"/>
<protein>
    <submittedName>
        <fullName evidence="4">DNA-binding transcriptional regulator, AcrR family</fullName>
    </submittedName>
</protein>
<reference evidence="4 5" key="1">
    <citation type="submission" date="2016-10" db="EMBL/GenBank/DDBJ databases">
        <authorList>
            <person name="de Groot N.N."/>
        </authorList>
    </citation>
    <scope>NUCLEOTIDE SEQUENCE [LARGE SCALE GENOMIC DNA]</scope>
    <source>
        <strain evidence="4 5">CPCC 202699</strain>
    </source>
</reference>
<keyword evidence="1 2" id="KW-0238">DNA-binding</keyword>
<evidence type="ECO:0000256" key="2">
    <source>
        <dbReference type="PROSITE-ProRule" id="PRU00335"/>
    </source>
</evidence>
<evidence type="ECO:0000259" key="3">
    <source>
        <dbReference type="PROSITE" id="PS50977"/>
    </source>
</evidence>
<sequence length="191" mass="20988">MAGRRTDTRDRIQDVALELFSEKGYDGTSLREIAERLDVTKAALYYHFRTKEDIVQGLIGDAAEGLTEIVEQGRALDPAEAKVEVLKRFAKLIEGRLGQVMRFMQQNIPALKEMGLQHNLGEKMQALFELLCASEEDAETQLRARLALVALVMGNNPLFGGGEFVRPDFEVALKVALELASPTGGAPKAAT</sequence>
<feature type="DNA-binding region" description="H-T-H motif" evidence="2">
    <location>
        <begin position="29"/>
        <end position="48"/>
    </location>
</feature>
<dbReference type="Gene3D" id="1.10.357.10">
    <property type="entry name" value="Tetracycline Repressor, domain 2"/>
    <property type="match status" value="1"/>
</dbReference>
<dbReference type="SUPFAM" id="SSF46689">
    <property type="entry name" value="Homeodomain-like"/>
    <property type="match status" value="1"/>
</dbReference>
<dbReference type="RefSeq" id="WP_091290101.1">
    <property type="nucleotide sequence ID" value="NZ_FNON01000003.1"/>
</dbReference>
<feature type="domain" description="HTH tetR-type" evidence="3">
    <location>
        <begin position="6"/>
        <end position="66"/>
    </location>
</feature>
<dbReference type="GO" id="GO:0003700">
    <property type="term" value="F:DNA-binding transcription factor activity"/>
    <property type="evidence" value="ECO:0007669"/>
    <property type="project" value="TreeGrafter"/>
</dbReference>
<dbReference type="Pfam" id="PF00440">
    <property type="entry name" value="TetR_N"/>
    <property type="match status" value="1"/>
</dbReference>